<dbReference type="OrthoDB" id="31543at2157"/>
<dbReference type="InterPro" id="IPR006685">
    <property type="entry name" value="MscS_channel_2nd"/>
</dbReference>
<keyword evidence="1" id="KW-0812">Transmembrane</keyword>
<dbReference type="PANTHER" id="PTHR30221">
    <property type="entry name" value="SMALL-CONDUCTANCE MECHANOSENSITIVE CHANNEL"/>
    <property type="match status" value="1"/>
</dbReference>
<evidence type="ECO:0000313" key="4">
    <source>
        <dbReference type="Proteomes" id="UP000024332"/>
    </source>
</evidence>
<keyword evidence="4" id="KW-1185">Reference proteome</keyword>
<protein>
    <submittedName>
        <fullName evidence="3">Mechanosensitive ion channel protein MscS</fullName>
    </submittedName>
</protein>
<keyword evidence="1" id="KW-1133">Transmembrane helix</keyword>
<feature type="transmembrane region" description="Helical" evidence="1">
    <location>
        <begin position="87"/>
        <end position="110"/>
    </location>
</feature>
<evidence type="ECO:0000313" key="3">
    <source>
        <dbReference type="EMBL" id="EZQ11333.1"/>
    </source>
</evidence>
<gene>
    <name evidence="3" type="ORF">CM19_00930</name>
</gene>
<dbReference type="PANTHER" id="PTHR30221:SF1">
    <property type="entry name" value="SMALL-CONDUCTANCE MECHANOSENSITIVE CHANNEL"/>
    <property type="match status" value="1"/>
</dbReference>
<dbReference type="SUPFAM" id="SSF50182">
    <property type="entry name" value="Sm-like ribonucleoproteins"/>
    <property type="match status" value="1"/>
</dbReference>
<dbReference type="AlphaFoldDB" id="A0A031LW05"/>
<feature type="transmembrane region" description="Helical" evidence="1">
    <location>
        <begin position="7"/>
        <end position="28"/>
    </location>
</feature>
<dbReference type="RefSeq" id="WP_048098550.1">
    <property type="nucleotide sequence ID" value="NZ_JFZT01000015.1"/>
</dbReference>
<dbReference type="EMBL" id="JFZT01000015">
    <property type="protein sequence ID" value="EZQ11333.1"/>
    <property type="molecule type" value="Genomic_DNA"/>
</dbReference>
<dbReference type="GO" id="GO:0016020">
    <property type="term" value="C:membrane"/>
    <property type="evidence" value="ECO:0007669"/>
    <property type="project" value="InterPro"/>
</dbReference>
<dbReference type="Pfam" id="PF00924">
    <property type="entry name" value="MS_channel_2nd"/>
    <property type="match status" value="1"/>
</dbReference>
<organism evidence="3 4">
    <name type="scientific">Candidatus Acidianus copahuensis</name>
    <dbReference type="NCBI Taxonomy" id="1160895"/>
    <lineage>
        <taxon>Archaea</taxon>
        <taxon>Thermoproteota</taxon>
        <taxon>Thermoprotei</taxon>
        <taxon>Sulfolobales</taxon>
        <taxon>Sulfolobaceae</taxon>
        <taxon>Acidianus</taxon>
    </lineage>
</organism>
<dbReference type="Proteomes" id="UP000024332">
    <property type="component" value="Unassembled WGS sequence"/>
</dbReference>
<evidence type="ECO:0000259" key="2">
    <source>
        <dbReference type="Pfam" id="PF00924"/>
    </source>
</evidence>
<proteinExistence type="predicted"/>
<evidence type="ECO:0000256" key="1">
    <source>
        <dbReference type="SAM" id="Phobius"/>
    </source>
</evidence>
<dbReference type="GO" id="GO:0008381">
    <property type="term" value="F:mechanosensitive monoatomic ion channel activity"/>
    <property type="evidence" value="ECO:0007669"/>
    <property type="project" value="InterPro"/>
</dbReference>
<comment type="caution">
    <text evidence="3">The sequence shown here is derived from an EMBL/GenBank/DDBJ whole genome shotgun (WGS) entry which is preliminary data.</text>
</comment>
<feature type="transmembrane region" description="Helical" evidence="1">
    <location>
        <begin position="116"/>
        <end position="144"/>
    </location>
</feature>
<sequence>MRIGIRVIVPLLILGIAVAIFYTVPLILHSLGLKSTSTTTSVLYYVQVATYVIIGLWIVSSIADVIRIIIQNQVGNRAIAIANSLKYLGYIVVILFVLIPLGISSSTLIAESTFTGLIIGLALQPVLANFFAGLLIMLTGYIGVGDKVRIISTQIPFLPAQSPGYKYFSADFIEHGYKGTVVDIDLFYSRVILESLRELRVPNIVLLNSSILEYTSKYSEEQIFNVRVEFPLSAVDINSLEELVREELRDFNITEGPFINEQSDKDHVIVLVRLKVSINVDWRYEKSKALKKLLRLRQELINKNQQKPESQPKA</sequence>
<keyword evidence="1" id="KW-0472">Membrane</keyword>
<dbReference type="InterPro" id="IPR045275">
    <property type="entry name" value="MscS_archaea/bacteria_type"/>
</dbReference>
<accession>A0A031LW05</accession>
<reference evidence="3 4" key="1">
    <citation type="submission" date="2014-03" db="EMBL/GenBank/DDBJ databases">
        <title>Draft genome sequence of the novel thermoacidophilic archaea Acidianus copahuensis ALE1 strain, isolated from Copahue volcanic area in Neuquen Argentina.</title>
        <authorList>
            <person name="Urbieta M.S."/>
            <person name="Rascovan N."/>
            <person name="Castro C."/>
            <person name="Revale S."/>
            <person name="Giaveno M.A."/>
            <person name="Vazquez M.P."/>
            <person name="Donati E.R."/>
        </authorList>
    </citation>
    <scope>NUCLEOTIDE SEQUENCE [LARGE SCALE GENOMIC DNA]</scope>
    <source>
        <strain evidence="3 4">ALE1</strain>
    </source>
</reference>
<dbReference type="Gene3D" id="1.10.287.1260">
    <property type="match status" value="1"/>
</dbReference>
<dbReference type="STRING" id="1160895.CM19_00930"/>
<feature type="domain" description="Mechanosensitive ion channel MscS" evidence="2">
    <location>
        <begin position="126"/>
        <end position="211"/>
    </location>
</feature>
<feature type="transmembrane region" description="Helical" evidence="1">
    <location>
        <begin position="48"/>
        <end position="66"/>
    </location>
</feature>
<dbReference type="InterPro" id="IPR010920">
    <property type="entry name" value="LSM_dom_sf"/>
</dbReference>
<name>A0A031LW05_9CREN</name>